<evidence type="ECO:0000313" key="4">
    <source>
        <dbReference type="WBParaSite" id="ACAC_0000700801-mRNA-1"/>
    </source>
</evidence>
<dbReference type="GO" id="GO:0030198">
    <property type="term" value="P:extracellular matrix organization"/>
    <property type="evidence" value="ECO:0007669"/>
    <property type="project" value="TreeGrafter"/>
</dbReference>
<dbReference type="PANTHER" id="PTHR13723:SF311">
    <property type="entry name" value="ADAM CYSTEINE-RICH DOMAIN-CONTAINING PROTEIN"/>
    <property type="match status" value="1"/>
</dbReference>
<evidence type="ECO:0000256" key="2">
    <source>
        <dbReference type="ARBA" id="ARBA00022525"/>
    </source>
</evidence>
<name>A0A158P8F4_ANGCA</name>
<organism evidence="3 4">
    <name type="scientific">Angiostrongylus cantonensis</name>
    <name type="common">Rat lungworm</name>
    <dbReference type="NCBI Taxonomy" id="6313"/>
    <lineage>
        <taxon>Eukaryota</taxon>
        <taxon>Metazoa</taxon>
        <taxon>Ecdysozoa</taxon>
        <taxon>Nematoda</taxon>
        <taxon>Chromadorea</taxon>
        <taxon>Rhabditida</taxon>
        <taxon>Rhabditina</taxon>
        <taxon>Rhabditomorpha</taxon>
        <taxon>Strongyloidea</taxon>
        <taxon>Metastrongylidae</taxon>
        <taxon>Angiostrongylus</taxon>
    </lineage>
</organism>
<dbReference type="GO" id="GO:0005576">
    <property type="term" value="C:extracellular region"/>
    <property type="evidence" value="ECO:0007669"/>
    <property type="project" value="UniProtKB-SubCell"/>
</dbReference>
<dbReference type="InterPro" id="IPR036383">
    <property type="entry name" value="TSP1_rpt_sf"/>
</dbReference>
<reference evidence="4" key="2">
    <citation type="submission" date="2016-04" db="UniProtKB">
        <authorList>
            <consortium name="WormBaseParasite"/>
        </authorList>
    </citation>
    <scope>IDENTIFICATION</scope>
</reference>
<keyword evidence="3" id="KW-1185">Reference proteome</keyword>
<keyword evidence="2" id="KW-0964">Secreted</keyword>
<comment type="subcellular location">
    <subcellularLocation>
        <location evidence="1">Secreted</location>
    </subcellularLocation>
</comment>
<dbReference type="PANTHER" id="PTHR13723">
    <property type="entry name" value="ADAMTS A DISINTEGRIN AND METALLOPROTEASE WITH THROMBOSPONDIN MOTIFS PROTEASE"/>
    <property type="match status" value="1"/>
</dbReference>
<evidence type="ECO:0000256" key="1">
    <source>
        <dbReference type="ARBA" id="ARBA00004613"/>
    </source>
</evidence>
<dbReference type="GO" id="GO:0031012">
    <property type="term" value="C:extracellular matrix"/>
    <property type="evidence" value="ECO:0007669"/>
    <property type="project" value="TreeGrafter"/>
</dbReference>
<protein>
    <submittedName>
        <fullName evidence="4">Papilin</fullName>
    </submittedName>
</protein>
<dbReference type="STRING" id="6313.A0A158P8F4"/>
<evidence type="ECO:0000313" key="3">
    <source>
        <dbReference type="Proteomes" id="UP000035642"/>
    </source>
</evidence>
<dbReference type="InterPro" id="IPR000884">
    <property type="entry name" value="TSP1_rpt"/>
</dbReference>
<dbReference type="SUPFAM" id="SSF82895">
    <property type="entry name" value="TSP-1 type 1 repeat"/>
    <property type="match status" value="1"/>
</dbReference>
<accession>A0A158P8F4</accession>
<dbReference type="Gene3D" id="2.20.100.10">
    <property type="entry name" value="Thrombospondin type-1 (TSP1) repeat"/>
    <property type="match status" value="1"/>
</dbReference>
<reference evidence="3" key="1">
    <citation type="submission" date="2012-09" db="EMBL/GenBank/DDBJ databases">
        <authorList>
            <person name="Martin A.A."/>
        </authorList>
    </citation>
    <scope>NUCLEOTIDE SEQUENCE</scope>
</reference>
<dbReference type="Proteomes" id="UP000035642">
    <property type="component" value="Unassembled WGS sequence"/>
</dbReference>
<dbReference type="AlphaFoldDB" id="A0A158P8F4"/>
<proteinExistence type="predicted"/>
<dbReference type="Pfam" id="PF19030">
    <property type="entry name" value="TSP1_ADAMTS"/>
    <property type="match status" value="1"/>
</dbReference>
<dbReference type="WBParaSite" id="ACAC_0000700801-mRNA-1">
    <property type="protein sequence ID" value="ACAC_0000700801-mRNA-1"/>
    <property type="gene ID" value="ACAC_0000700801"/>
</dbReference>
<sequence length="240" mass="26823">MFLGAELHGVRRAADRCPGIKRDFVNISRQYLYVISSTFSAAHVVGCDDVIGSSLRFDVCGFCGGRGDGCDTAQFVWKDSGEFTNCSSTCTEAARGFHAGHEGDDRESRSIVVCVNALTGRVVPERLCADRKRPAVRTKPCPPLICPSRKTWLEFFIRKFPEYIIECLVAGSLIGFYSGWLASDWSECMPTCGRGRRTRSVYCVHHTANQTLNVPEKYCTNQTKPVSSLPILYHHYHRIL</sequence>
<dbReference type="GO" id="GO:0006508">
    <property type="term" value="P:proteolysis"/>
    <property type="evidence" value="ECO:0007669"/>
    <property type="project" value="TreeGrafter"/>
</dbReference>
<dbReference type="PROSITE" id="PS50092">
    <property type="entry name" value="TSP1"/>
    <property type="match status" value="1"/>
</dbReference>
<dbReference type="InterPro" id="IPR050439">
    <property type="entry name" value="ADAMTS_ADAMTS-like"/>
</dbReference>
<dbReference type="GO" id="GO:0004222">
    <property type="term" value="F:metalloendopeptidase activity"/>
    <property type="evidence" value="ECO:0007669"/>
    <property type="project" value="TreeGrafter"/>
</dbReference>